<keyword evidence="8" id="KW-1185">Reference proteome</keyword>
<accession>M1ZKR7</accession>
<dbReference type="InterPro" id="IPR058240">
    <property type="entry name" value="rSAM_sf"/>
</dbReference>
<dbReference type="Proteomes" id="UP000245423">
    <property type="component" value="Chromosome 1"/>
</dbReference>
<organism evidence="7 8">
    <name type="scientific">[Clostridium] ultunense Esp</name>
    <dbReference type="NCBI Taxonomy" id="1288971"/>
    <lineage>
        <taxon>Bacteria</taxon>
        <taxon>Bacillati</taxon>
        <taxon>Bacillota</taxon>
        <taxon>Tissierellia</taxon>
        <taxon>Tissierellales</taxon>
        <taxon>Tepidimicrobiaceae</taxon>
        <taxon>Schnuerera</taxon>
    </lineage>
</organism>
<evidence type="ECO:0000313" key="7">
    <source>
        <dbReference type="EMBL" id="SHD76815.1"/>
    </source>
</evidence>
<dbReference type="Pfam" id="PF04055">
    <property type="entry name" value="Radical_SAM"/>
    <property type="match status" value="1"/>
</dbReference>
<dbReference type="InterPro" id="IPR007197">
    <property type="entry name" value="rSAM"/>
</dbReference>
<keyword evidence="3" id="KW-0479">Metal-binding</keyword>
<dbReference type="EMBL" id="LT669839">
    <property type="protein sequence ID" value="SHD76815.1"/>
    <property type="molecule type" value="Genomic_DNA"/>
</dbReference>
<keyword evidence="2" id="KW-0949">S-adenosyl-L-methionine</keyword>
<comment type="cofactor">
    <cofactor evidence="1">
        <name>[4Fe-4S] cluster</name>
        <dbReference type="ChEBI" id="CHEBI:49883"/>
    </cofactor>
</comment>
<dbReference type="SFLD" id="SFLDS00029">
    <property type="entry name" value="Radical_SAM"/>
    <property type="match status" value="1"/>
</dbReference>
<name>M1ZKR7_9FIRM</name>
<evidence type="ECO:0000256" key="5">
    <source>
        <dbReference type="ARBA" id="ARBA00023014"/>
    </source>
</evidence>
<evidence type="ECO:0000259" key="6">
    <source>
        <dbReference type="Pfam" id="PF04055"/>
    </source>
</evidence>
<gene>
    <name evidence="7" type="ORF">CUESP1_1447</name>
</gene>
<evidence type="ECO:0000256" key="2">
    <source>
        <dbReference type="ARBA" id="ARBA00022691"/>
    </source>
</evidence>
<keyword evidence="4" id="KW-0408">Iron</keyword>
<feature type="domain" description="Radical SAM core" evidence="6">
    <location>
        <begin position="154"/>
        <end position="308"/>
    </location>
</feature>
<evidence type="ECO:0000256" key="3">
    <source>
        <dbReference type="ARBA" id="ARBA00022723"/>
    </source>
</evidence>
<dbReference type="HOGENOM" id="CLU_024733_0_0_9"/>
<dbReference type="AlphaFoldDB" id="M1ZKR7"/>
<protein>
    <recommendedName>
        <fullName evidence="6">Radical SAM core domain-containing protein</fullName>
    </recommendedName>
</protein>
<dbReference type="GO" id="GO:0051536">
    <property type="term" value="F:iron-sulfur cluster binding"/>
    <property type="evidence" value="ECO:0007669"/>
    <property type="project" value="UniProtKB-KW"/>
</dbReference>
<sequence>MAKVLLIEPDYRNKYPPLGLMKISTYHKTLGDEVVFHKGKNTDLRAEKWDRIYISTLFTFYWKKTVETIKYYMNSVKSPEDIYVGGIMATILYNEMIEEEGLSEINIIRGLLDKPGILGDNDIIVDTLTPDYSIIEPNETQTYRYPVDDAYIVYSTRGCVNRCEFCAVPELEPVYKDYISIKDQVDNIKESSGEKRDLLFLDNNVLASKEFNKIIDEIIDLGYRKGENKFTYINKKGRKISKRKYVDFNQGVDARLINDENMSLLSKVAIRPLRIAFDHADDRYVKIYTDAVRLAVKHGIKDLSNYVLFNFKDKPGDFYKRLRINVDLNEEFEKDEETRGAKIFSFPMRYSPLKGPHSKDRKYIGKYWTPKYIRAIQCVLVATRGVVGPKKNFFLRAFGKNQNEFKKILIMPEDYIINREENEISGNTDEWWSAYTSLEDKSKVLQIINLNKFRDIELYSYSKKEKELLIHYIPKKKR</sequence>
<evidence type="ECO:0000256" key="4">
    <source>
        <dbReference type="ARBA" id="ARBA00023004"/>
    </source>
</evidence>
<dbReference type="PANTHER" id="PTHR43409">
    <property type="entry name" value="ANAEROBIC MAGNESIUM-PROTOPORPHYRIN IX MONOMETHYL ESTER CYCLASE-RELATED"/>
    <property type="match status" value="1"/>
</dbReference>
<dbReference type="InterPro" id="IPR051198">
    <property type="entry name" value="BchE-like"/>
</dbReference>
<dbReference type="SUPFAM" id="SSF102114">
    <property type="entry name" value="Radical SAM enzymes"/>
    <property type="match status" value="1"/>
</dbReference>
<dbReference type="GO" id="GO:0046872">
    <property type="term" value="F:metal ion binding"/>
    <property type="evidence" value="ECO:0007669"/>
    <property type="project" value="UniProtKB-KW"/>
</dbReference>
<evidence type="ECO:0000256" key="1">
    <source>
        <dbReference type="ARBA" id="ARBA00001966"/>
    </source>
</evidence>
<keyword evidence="5" id="KW-0411">Iron-sulfur</keyword>
<dbReference type="OrthoDB" id="9801659at2"/>
<reference evidence="7 8" key="1">
    <citation type="submission" date="2016-11" db="EMBL/GenBank/DDBJ databases">
        <authorList>
            <person name="Manzoor S."/>
        </authorList>
    </citation>
    <scope>NUCLEOTIDE SEQUENCE [LARGE SCALE GENOMIC DNA]</scope>
    <source>
        <strain evidence="7">Clostridium ultunense strain Esp</strain>
    </source>
</reference>
<dbReference type="GO" id="GO:0003824">
    <property type="term" value="F:catalytic activity"/>
    <property type="evidence" value="ECO:0007669"/>
    <property type="project" value="InterPro"/>
</dbReference>
<dbReference type="RefSeq" id="WP_005585992.1">
    <property type="nucleotide sequence ID" value="NZ_LT669839.1"/>
</dbReference>
<evidence type="ECO:0000313" key="8">
    <source>
        <dbReference type="Proteomes" id="UP000245423"/>
    </source>
</evidence>
<proteinExistence type="predicted"/>